<dbReference type="InterPro" id="IPR005178">
    <property type="entry name" value="Ostalpha/TMEM184C"/>
</dbReference>
<evidence type="ECO:0000256" key="5">
    <source>
        <dbReference type="SAM" id="Phobius"/>
    </source>
</evidence>
<proteinExistence type="predicted"/>
<evidence type="ECO:0000256" key="4">
    <source>
        <dbReference type="ARBA" id="ARBA00023136"/>
    </source>
</evidence>
<keyword evidence="3 5" id="KW-1133">Transmembrane helix</keyword>
<evidence type="ECO:0000256" key="2">
    <source>
        <dbReference type="ARBA" id="ARBA00022692"/>
    </source>
</evidence>
<name>A0A120K191_9SACH</name>
<dbReference type="GO" id="GO:0016020">
    <property type="term" value="C:membrane"/>
    <property type="evidence" value="ECO:0007669"/>
    <property type="project" value="UniProtKB-SubCell"/>
</dbReference>
<feature type="transmembrane region" description="Helical" evidence="5">
    <location>
        <begin position="6"/>
        <end position="30"/>
    </location>
</feature>
<evidence type="ECO:0000256" key="1">
    <source>
        <dbReference type="ARBA" id="ARBA00004141"/>
    </source>
</evidence>
<protein>
    <submittedName>
        <fullName evidence="6">HBR226Wp</fullName>
    </submittedName>
</protein>
<feature type="transmembrane region" description="Helical" evidence="5">
    <location>
        <begin position="167"/>
        <end position="185"/>
    </location>
</feature>
<reference evidence="6 7" key="1">
    <citation type="submission" date="2016-01" db="EMBL/GenBank/DDBJ databases">
        <title>Genome sequence of the yeast Holleya sinecauda.</title>
        <authorList>
            <person name="Dietrich F.S."/>
        </authorList>
    </citation>
    <scope>NUCLEOTIDE SEQUENCE [LARGE SCALE GENOMIC DNA]</scope>
    <source>
        <strain evidence="6 7">ATCC 58844</strain>
    </source>
</reference>
<dbReference type="AlphaFoldDB" id="A0A120K191"/>
<keyword evidence="2 5" id="KW-0812">Transmembrane</keyword>
<evidence type="ECO:0000313" key="6">
    <source>
        <dbReference type="EMBL" id="AMD19127.1"/>
    </source>
</evidence>
<organism evidence="6 7">
    <name type="scientific">Eremothecium sinecaudum</name>
    <dbReference type="NCBI Taxonomy" id="45286"/>
    <lineage>
        <taxon>Eukaryota</taxon>
        <taxon>Fungi</taxon>
        <taxon>Dikarya</taxon>
        <taxon>Ascomycota</taxon>
        <taxon>Saccharomycotina</taxon>
        <taxon>Saccharomycetes</taxon>
        <taxon>Saccharomycetales</taxon>
        <taxon>Saccharomycetaceae</taxon>
        <taxon>Eremothecium</taxon>
    </lineage>
</organism>
<dbReference type="EMBL" id="CP014242">
    <property type="protein sequence ID" value="AMD19127.1"/>
    <property type="molecule type" value="Genomic_DNA"/>
</dbReference>
<comment type="subcellular location">
    <subcellularLocation>
        <location evidence="1">Membrane</location>
        <topology evidence="1">Multi-pass membrane protein</topology>
    </subcellularLocation>
</comment>
<keyword evidence="4 5" id="KW-0472">Membrane</keyword>
<dbReference type="Proteomes" id="UP000243052">
    <property type="component" value="Chromosome ii"/>
</dbReference>
<evidence type="ECO:0000313" key="7">
    <source>
        <dbReference type="Proteomes" id="UP000243052"/>
    </source>
</evidence>
<sequence>MRLEYLATWLFKSCVIASVFSVLLSALTMLSQLMNYRIPQQQRLILRIQLLVPIFSITCLLAIIYPNMATILIDPIREVYESFVIYTFFSLLTLLLGGERNILVNIAPKQNALRHPIPVLGRWILPAVDLSDPKAFLAIKRGILQYVWFKPIYCLGMSICQQMKWKVGIRCLVIAYNASASWSLYDLALFWKCLYHELAQYNPWPKFLCVKLIIFASYWQGMIIDLLQYFNVISERPDVNMGYIYQNTSLCLEMIVFALAHRWAFPWTEYSARQIPMGARMKFYYALRDWLGWKDLAWDFKTTFKGSEYTYRNFAATEANSERRQKMINDGLRYTNFGTERHWIKGSPSKYGSITSDEDWLDLIEGIPTYIPEDSKYPVIWDASSRRYTRSIVQLRETMAREFATSLVGV</sequence>
<dbReference type="GeneID" id="28722593"/>
<gene>
    <name evidence="6" type="ORF">AW171_hschr2939</name>
</gene>
<dbReference type="Pfam" id="PF03619">
    <property type="entry name" value="Solute_trans_a"/>
    <property type="match status" value="1"/>
</dbReference>
<dbReference type="PANTHER" id="PTHR23423">
    <property type="entry name" value="ORGANIC SOLUTE TRANSPORTER-RELATED"/>
    <property type="match status" value="1"/>
</dbReference>
<dbReference type="OrthoDB" id="5348404at2759"/>
<dbReference type="RefSeq" id="XP_017986123.1">
    <property type="nucleotide sequence ID" value="XM_018130634.1"/>
</dbReference>
<evidence type="ECO:0000256" key="3">
    <source>
        <dbReference type="ARBA" id="ARBA00022989"/>
    </source>
</evidence>
<accession>A0A120K191</accession>
<dbReference type="STRING" id="45286.A0A120K191"/>
<keyword evidence="7" id="KW-1185">Reference proteome</keyword>
<dbReference type="SMART" id="SM01417">
    <property type="entry name" value="Solute_trans_a"/>
    <property type="match status" value="1"/>
</dbReference>
<feature type="transmembrane region" description="Helical" evidence="5">
    <location>
        <begin position="79"/>
        <end position="97"/>
    </location>
</feature>
<feature type="transmembrane region" description="Helical" evidence="5">
    <location>
        <begin position="50"/>
        <end position="73"/>
    </location>
</feature>